<feature type="chain" id="PRO_5011112710" evidence="4">
    <location>
        <begin position="22"/>
        <end position="151"/>
    </location>
</feature>
<dbReference type="Pfam" id="PF00565">
    <property type="entry name" value="SNase"/>
    <property type="match status" value="1"/>
</dbReference>
<dbReference type="Gene3D" id="2.40.50.90">
    <property type="match status" value="1"/>
</dbReference>
<evidence type="ECO:0000256" key="4">
    <source>
        <dbReference type="SAM" id="SignalP"/>
    </source>
</evidence>
<keyword evidence="3" id="KW-0378">Hydrolase</keyword>
<evidence type="ECO:0000313" key="6">
    <source>
        <dbReference type="EMBL" id="BAY72852.1"/>
    </source>
</evidence>
<dbReference type="AlphaFoldDB" id="A0A1Z4KVG5"/>
<organism evidence="6 7">
    <name type="scientific">Trichormus variabilis NIES-23</name>
    <dbReference type="NCBI Taxonomy" id="1973479"/>
    <lineage>
        <taxon>Bacteria</taxon>
        <taxon>Bacillati</taxon>
        <taxon>Cyanobacteriota</taxon>
        <taxon>Cyanophyceae</taxon>
        <taxon>Nostocales</taxon>
        <taxon>Nostocaceae</taxon>
        <taxon>Trichormus</taxon>
    </lineage>
</organism>
<dbReference type="SMART" id="SM00318">
    <property type="entry name" value="SNc"/>
    <property type="match status" value="1"/>
</dbReference>
<dbReference type="GO" id="GO:0004519">
    <property type="term" value="F:endonuclease activity"/>
    <property type="evidence" value="ECO:0007669"/>
    <property type="project" value="UniProtKB-KW"/>
</dbReference>
<protein>
    <submittedName>
        <fullName evidence="6">Putative nuclease</fullName>
    </submittedName>
</protein>
<geneLocation type="plasmid" evidence="6">
    <name>plasmid1</name>
</geneLocation>
<feature type="domain" description="TNase-like" evidence="5">
    <location>
        <begin position="24"/>
        <end position="151"/>
    </location>
</feature>
<dbReference type="InterPro" id="IPR035437">
    <property type="entry name" value="SNase_OB-fold_sf"/>
</dbReference>
<name>A0A1Z4KVG5_ANAVA</name>
<keyword evidence="2" id="KW-0255">Endonuclease</keyword>
<dbReference type="PROSITE" id="PS50830">
    <property type="entry name" value="TNASE_3"/>
    <property type="match status" value="1"/>
</dbReference>
<evidence type="ECO:0000259" key="5">
    <source>
        <dbReference type="PROSITE" id="PS50830"/>
    </source>
</evidence>
<dbReference type="InterPro" id="IPR016071">
    <property type="entry name" value="Staphylococal_nuclease_OB-fold"/>
</dbReference>
<evidence type="ECO:0000256" key="2">
    <source>
        <dbReference type="ARBA" id="ARBA00022759"/>
    </source>
</evidence>
<keyword evidence="6" id="KW-0614">Plasmid</keyword>
<dbReference type="SUPFAM" id="SSF50199">
    <property type="entry name" value="Staphylococcal nuclease"/>
    <property type="match status" value="1"/>
</dbReference>
<dbReference type="PANTHER" id="PTHR12302:SF3">
    <property type="entry name" value="SERINE_THREONINE-PROTEIN KINASE 31"/>
    <property type="match status" value="1"/>
</dbReference>
<evidence type="ECO:0000256" key="3">
    <source>
        <dbReference type="ARBA" id="ARBA00022801"/>
    </source>
</evidence>
<accession>A0A1Z4KVG5</accession>
<proteinExistence type="predicted"/>
<evidence type="ECO:0000313" key="7">
    <source>
        <dbReference type="Proteomes" id="UP000217507"/>
    </source>
</evidence>
<reference evidence="6 7" key="1">
    <citation type="submission" date="2017-06" db="EMBL/GenBank/DDBJ databases">
        <title>Genome sequencing of cyanobaciteial culture collection at National Institute for Environmental Studies (NIES).</title>
        <authorList>
            <person name="Hirose Y."/>
            <person name="Shimura Y."/>
            <person name="Fujisawa T."/>
            <person name="Nakamura Y."/>
            <person name="Kawachi M."/>
        </authorList>
    </citation>
    <scope>NUCLEOTIDE SEQUENCE [LARGE SCALE GENOMIC DNA]</scope>
    <source>
        <strain evidence="6 7">NIES-23</strain>
        <plasmid evidence="7">Plasmid Plasmid1 dna</plasmid>
    </source>
</reference>
<gene>
    <name evidence="6" type="ORF">NIES23_56800</name>
</gene>
<sequence length="151" mass="16777">MNKAAIITVFLMLLAGVPAVAQTSSPNMTVVSVGDGDTLRVRNQQGQPVTIRLACVDAPKLKQNPWGQQSRTRLGQLLPVGQSVQVRSIESDKYKRLVAEVFVNNRSVNLTMVQEGQAVVYRQYLKGYTNTKEQFLQAEANAKQQKLGFWN</sequence>
<dbReference type="Proteomes" id="UP000217507">
    <property type="component" value="Plasmid Plasmid1 dna"/>
</dbReference>
<dbReference type="PANTHER" id="PTHR12302">
    <property type="entry name" value="EBNA2 BINDING PROTEIN P100"/>
    <property type="match status" value="1"/>
</dbReference>
<evidence type="ECO:0000256" key="1">
    <source>
        <dbReference type="ARBA" id="ARBA00022722"/>
    </source>
</evidence>
<dbReference type="GO" id="GO:0016787">
    <property type="term" value="F:hydrolase activity"/>
    <property type="evidence" value="ECO:0007669"/>
    <property type="project" value="UniProtKB-KW"/>
</dbReference>
<keyword evidence="1" id="KW-0540">Nuclease</keyword>
<dbReference type="EMBL" id="AP018217">
    <property type="protein sequence ID" value="BAY72852.1"/>
    <property type="molecule type" value="Genomic_DNA"/>
</dbReference>
<keyword evidence="4" id="KW-0732">Signal</keyword>
<feature type="signal peptide" evidence="4">
    <location>
        <begin position="1"/>
        <end position="21"/>
    </location>
</feature>